<dbReference type="Proteomes" id="UP001465755">
    <property type="component" value="Unassembled WGS sequence"/>
</dbReference>
<dbReference type="PRINTS" id="PR00633">
    <property type="entry name" value="RCCNDNSATION"/>
</dbReference>
<dbReference type="PROSITE" id="PS50012">
    <property type="entry name" value="RCC1_3"/>
    <property type="match status" value="4"/>
</dbReference>
<dbReference type="InterPro" id="IPR052654">
    <property type="entry name" value="CS_Sulfotransferase"/>
</dbReference>
<dbReference type="Pfam" id="PF00415">
    <property type="entry name" value="RCC1"/>
    <property type="match status" value="1"/>
</dbReference>
<feature type="repeat" description="RCC1" evidence="1">
    <location>
        <begin position="426"/>
        <end position="476"/>
    </location>
</feature>
<feature type="repeat" description="RCC1" evidence="1">
    <location>
        <begin position="227"/>
        <end position="295"/>
    </location>
</feature>
<name>A0AAW1PR23_9CHLO</name>
<dbReference type="GO" id="GO:0019319">
    <property type="term" value="P:hexose biosynthetic process"/>
    <property type="evidence" value="ECO:0007669"/>
    <property type="project" value="TreeGrafter"/>
</dbReference>
<dbReference type="Pfam" id="PF00685">
    <property type="entry name" value="Sulfotransfer_1"/>
    <property type="match status" value="1"/>
</dbReference>
<dbReference type="Gene3D" id="3.40.50.300">
    <property type="entry name" value="P-loop containing nucleotide triphosphate hydrolases"/>
    <property type="match status" value="1"/>
</dbReference>
<evidence type="ECO:0000259" key="2">
    <source>
        <dbReference type="Pfam" id="PF00685"/>
    </source>
</evidence>
<gene>
    <name evidence="3" type="ORF">WJX73_005645</name>
</gene>
<keyword evidence="4" id="KW-1185">Reference proteome</keyword>
<dbReference type="InterPro" id="IPR000408">
    <property type="entry name" value="Reg_chr_condens"/>
</dbReference>
<protein>
    <recommendedName>
        <fullName evidence="2">Sulfotransferase domain-containing protein</fullName>
    </recommendedName>
</protein>
<dbReference type="EMBL" id="JALJOQ010000013">
    <property type="protein sequence ID" value="KAK9810890.1"/>
    <property type="molecule type" value="Genomic_DNA"/>
</dbReference>
<dbReference type="SUPFAM" id="SSF50985">
    <property type="entry name" value="RCC1/BLIP-II"/>
    <property type="match status" value="1"/>
</dbReference>
<dbReference type="SUPFAM" id="SSF52540">
    <property type="entry name" value="P-loop containing nucleoside triphosphate hydrolases"/>
    <property type="match status" value="1"/>
</dbReference>
<feature type="repeat" description="RCC1" evidence="1">
    <location>
        <begin position="107"/>
        <end position="156"/>
    </location>
</feature>
<feature type="repeat" description="RCC1" evidence="1">
    <location>
        <begin position="156"/>
        <end position="226"/>
    </location>
</feature>
<comment type="caution">
    <text evidence="3">The sequence shown here is derived from an EMBL/GenBank/DDBJ whole genome shotgun (WGS) entry which is preliminary data.</text>
</comment>
<dbReference type="PANTHER" id="PTHR15723:SF0">
    <property type="entry name" value="CARBOHYDRATE SULFOTRANSFERASE 15"/>
    <property type="match status" value="1"/>
</dbReference>
<dbReference type="Gene3D" id="2.130.10.30">
    <property type="entry name" value="Regulator of chromosome condensation 1/beta-lactamase-inhibitor protein II"/>
    <property type="match status" value="2"/>
</dbReference>
<evidence type="ECO:0000313" key="4">
    <source>
        <dbReference type="Proteomes" id="UP001465755"/>
    </source>
</evidence>
<dbReference type="InterPro" id="IPR027417">
    <property type="entry name" value="P-loop_NTPase"/>
</dbReference>
<dbReference type="PANTHER" id="PTHR15723">
    <property type="entry name" value="CARBOHYDRATE SULFOTRANSFERASE 15"/>
    <property type="match status" value="1"/>
</dbReference>
<proteinExistence type="predicted"/>
<organism evidence="3 4">
    <name type="scientific">Symbiochloris irregularis</name>
    <dbReference type="NCBI Taxonomy" id="706552"/>
    <lineage>
        <taxon>Eukaryota</taxon>
        <taxon>Viridiplantae</taxon>
        <taxon>Chlorophyta</taxon>
        <taxon>core chlorophytes</taxon>
        <taxon>Trebouxiophyceae</taxon>
        <taxon>Trebouxiales</taxon>
        <taxon>Trebouxiaceae</taxon>
        <taxon>Symbiochloris</taxon>
    </lineage>
</organism>
<accession>A0AAW1PR23</accession>
<evidence type="ECO:0000256" key="1">
    <source>
        <dbReference type="PROSITE-ProRule" id="PRU00235"/>
    </source>
</evidence>
<reference evidence="3 4" key="1">
    <citation type="journal article" date="2024" name="Nat. Commun.">
        <title>Phylogenomics reveals the evolutionary origins of lichenization in chlorophyte algae.</title>
        <authorList>
            <person name="Puginier C."/>
            <person name="Libourel C."/>
            <person name="Otte J."/>
            <person name="Skaloud P."/>
            <person name="Haon M."/>
            <person name="Grisel S."/>
            <person name="Petersen M."/>
            <person name="Berrin J.G."/>
            <person name="Delaux P.M."/>
            <person name="Dal Grande F."/>
            <person name="Keller J."/>
        </authorList>
    </citation>
    <scope>NUCLEOTIDE SEQUENCE [LARGE SCALE GENOMIC DNA]</scope>
    <source>
        <strain evidence="3 4">SAG 2036</strain>
    </source>
</reference>
<dbReference type="AlphaFoldDB" id="A0AAW1PR23"/>
<sequence length="869" mass="93186">MCRFMQTSCDKVTGAMLVPLTSGAGGNRLWRHPLLWIMAAILSVLLYTSHLSPASFTSSSTAGTGIRTLQEAQPNAMEIVSAEAVQAQSQAQPKVPPTTIIPQKVAGKVYTWSVDDNKLVLGRSSIGGEPGAVANIKENVTAVAAGGHSLAVTVSGVLWTWGRNDSKGGGGGGSQGIANSGQLGAPRIGAELGLPGQIAGTGNRTNEFTFVAVAAGRYHSVGLDRYGRVYTWGLNDYGQLGRPGVLASDTNVGCVSGAECRCPDVSPALISRISQAPHFVKIAAGRYHTLAVTAHGQVWTWGFNLCGRQLVPGLLKGGLNASLFYIPTLVTAGLENVHITTVDAGYVHWAALSKRGDVITCTAGDDGYGGQLPETQAHGGLRPPNAQGELGTTLSSSGLNPSVVPALKASAIATGRCSTLVVSSGGTVLSWGCGQLGRKGPPDTPLQVPGFGANETAGRAVFVAASEYTHLVITETGQVWVWGAVGERNGGTREEPVLLKGLPSNMVAAAASGAHQHFLLLLAEAGWPEVGKPGHVGPFIWDAAPDIFEQLTPFEPSLRNPCFHNRTTGALRCLPYFSIIGVSKCGTTDLYKKLLVHRSIIDSKNKGPHFWDEQHPFDWYLDIYSPVASAVVKDSNLVVGDASTNTFTYSGVGIRGKKNDDVILPGVIRGVQPDMKVIVMLRDPVDRMYSAYWYYGCLYSLYEAWGMSDVGFDAWARESVAEMNACLKGQGASARSCALLHYEGKPQQLIKGMYSVFLPDWQAAYREDQILVINTDTYRQQEEATLQTVLKFLELEEATPAEIARMTEVEANRGHNQNAKVKGCAAKRPNMLHTTRELLADFYAPFDEELAQQMQWHSLQWNRKAKQVH</sequence>
<evidence type="ECO:0000313" key="3">
    <source>
        <dbReference type="EMBL" id="KAK9810890.1"/>
    </source>
</evidence>
<feature type="domain" description="Sulfotransferase" evidence="2">
    <location>
        <begin position="579"/>
        <end position="855"/>
    </location>
</feature>
<dbReference type="InterPro" id="IPR000863">
    <property type="entry name" value="Sulfotransferase_dom"/>
</dbReference>
<dbReference type="InterPro" id="IPR009091">
    <property type="entry name" value="RCC1/BLIP-II"/>
</dbReference>
<dbReference type="PROSITE" id="PS00626">
    <property type="entry name" value="RCC1_2"/>
    <property type="match status" value="2"/>
</dbReference>
<dbReference type="GO" id="GO:0050659">
    <property type="term" value="F:N-acetylgalactosamine 4-sulfate 6-O-sulfotransferase activity"/>
    <property type="evidence" value="ECO:0007669"/>
    <property type="project" value="TreeGrafter"/>
</dbReference>